<name>A0A0W0ZFL6_9GAMM</name>
<comment type="caution">
    <text evidence="1">The sequence shown here is derived from an EMBL/GenBank/DDBJ whole genome shotgun (WGS) entry which is preliminary data.</text>
</comment>
<organism evidence="1 2">
    <name type="scientific">Legionella steelei</name>
    <dbReference type="NCBI Taxonomy" id="947033"/>
    <lineage>
        <taxon>Bacteria</taxon>
        <taxon>Pseudomonadati</taxon>
        <taxon>Pseudomonadota</taxon>
        <taxon>Gammaproteobacteria</taxon>
        <taxon>Legionellales</taxon>
        <taxon>Legionellaceae</taxon>
        <taxon>Legionella</taxon>
    </lineage>
</organism>
<keyword evidence="2" id="KW-1185">Reference proteome</keyword>
<dbReference type="Proteomes" id="UP000054926">
    <property type="component" value="Unassembled WGS sequence"/>
</dbReference>
<accession>A0A0W0ZFL6</accession>
<dbReference type="STRING" id="947033.Lste_0991"/>
<dbReference type="PATRIC" id="fig|947033.5.peg.1059"/>
<protein>
    <submittedName>
        <fullName evidence="1">Uncharacterized protein</fullName>
    </submittedName>
</protein>
<dbReference type="RefSeq" id="WP_058509976.1">
    <property type="nucleotide sequence ID" value="NZ_LNYY01000019.1"/>
</dbReference>
<proteinExistence type="predicted"/>
<evidence type="ECO:0000313" key="1">
    <source>
        <dbReference type="EMBL" id="KTD67833.1"/>
    </source>
</evidence>
<dbReference type="EMBL" id="LNYY01000019">
    <property type="protein sequence ID" value="KTD67833.1"/>
    <property type="molecule type" value="Genomic_DNA"/>
</dbReference>
<dbReference type="AlphaFoldDB" id="A0A0W0ZFL6"/>
<reference evidence="1 2" key="1">
    <citation type="submission" date="2015-11" db="EMBL/GenBank/DDBJ databases">
        <title>Genomic analysis of 38 Legionella species identifies large and diverse effector repertoires.</title>
        <authorList>
            <person name="Burstein D."/>
            <person name="Amaro F."/>
            <person name="Zusman T."/>
            <person name="Lifshitz Z."/>
            <person name="Cohen O."/>
            <person name="Gilbert J.A."/>
            <person name="Pupko T."/>
            <person name="Shuman H.A."/>
            <person name="Segal G."/>
        </authorList>
    </citation>
    <scope>NUCLEOTIDE SEQUENCE [LARGE SCALE GENOMIC DNA]</scope>
    <source>
        <strain evidence="1 2">IMVS3376</strain>
    </source>
</reference>
<gene>
    <name evidence="1" type="ORF">Lste_0991</name>
</gene>
<sequence length="229" mass="25760">MLLSWLDGDLMVMFRLHYGLFLGALLFSASLFSEGVESLVKTTPSFLHNTADTDSEHQLTFPLNGDNHISLVVTLPNDLKREKEQKDSSNPNQPFIFFHGNFTFITLSSTTFNSDQPDENLLNPSFDPITLTLDSVTNTMKKETEVTVLENGKKDNSGYREGYRIVKRYSAQGDKLDVAYIYVVCGPHDAVIIIYTMRVHGSETVDTLVQKLREAMKAQVKIVNKSTTN</sequence>
<evidence type="ECO:0000313" key="2">
    <source>
        <dbReference type="Proteomes" id="UP000054926"/>
    </source>
</evidence>